<protein>
    <submittedName>
        <fullName evidence="2">Uncharacterized protein</fullName>
    </submittedName>
</protein>
<evidence type="ECO:0000256" key="1">
    <source>
        <dbReference type="SAM" id="MobiDB-lite"/>
    </source>
</evidence>
<dbReference type="STRING" id="633697.EubceDRAFT1_0970"/>
<dbReference type="eggNOG" id="COG0030">
    <property type="taxonomic scope" value="Bacteria"/>
</dbReference>
<dbReference type="EMBL" id="CM001487">
    <property type="protein sequence ID" value="EIM56795.1"/>
    <property type="molecule type" value="Genomic_DNA"/>
</dbReference>
<evidence type="ECO:0000313" key="2">
    <source>
        <dbReference type="EMBL" id="EIM56795.1"/>
    </source>
</evidence>
<gene>
    <name evidence="2" type="ORF">EubceDRAFT1_0970</name>
</gene>
<keyword evidence="3" id="KW-1185">Reference proteome</keyword>
<feature type="compositionally biased region" description="Basic and acidic residues" evidence="1">
    <location>
        <begin position="254"/>
        <end position="266"/>
    </location>
</feature>
<accession>I5ASM2</accession>
<dbReference type="AlphaFoldDB" id="I5ASM2"/>
<reference evidence="2 3" key="2">
    <citation type="submission" date="2012-02" db="EMBL/GenBank/DDBJ databases">
        <title>Improved High-Quality Draft sequence of Eubacterium cellulosolvens 6.</title>
        <authorList>
            <consortium name="US DOE Joint Genome Institute"/>
            <person name="Lucas S."/>
            <person name="Han J."/>
            <person name="Lapidus A."/>
            <person name="Cheng J.-F."/>
            <person name="Goodwin L."/>
            <person name="Pitluck S."/>
            <person name="Peters L."/>
            <person name="Mikhailova N."/>
            <person name="Gu W."/>
            <person name="Detter J.C."/>
            <person name="Han C."/>
            <person name="Tapia R."/>
            <person name="Land M."/>
            <person name="Hauser L."/>
            <person name="Kyrpides N."/>
            <person name="Ivanova N."/>
            <person name="Pagani I."/>
            <person name="Johnson E."/>
            <person name="Mukhopadhyay B."/>
            <person name="Anderson I."/>
            <person name="Woyke T."/>
        </authorList>
    </citation>
    <scope>NUCLEOTIDE SEQUENCE [LARGE SCALE GENOMIC DNA]</scope>
    <source>
        <strain evidence="2 3">6</strain>
    </source>
</reference>
<feature type="region of interest" description="Disordered" evidence="1">
    <location>
        <begin position="245"/>
        <end position="283"/>
    </location>
</feature>
<dbReference type="HOGENOM" id="CLU_019444_1_0_9"/>
<proteinExistence type="predicted"/>
<organism evidence="2 3">
    <name type="scientific">Eubacterium cellulosolvens (strain ATCC 43171 / JCM 9499 / 6)</name>
    <name type="common">Cillobacterium cellulosolvens</name>
    <dbReference type="NCBI Taxonomy" id="633697"/>
    <lineage>
        <taxon>Bacteria</taxon>
        <taxon>Bacillati</taxon>
        <taxon>Bacillota</taxon>
        <taxon>Clostridia</taxon>
        <taxon>Eubacteriales</taxon>
        <taxon>Eubacteriaceae</taxon>
        <taxon>Eubacterium</taxon>
    </lineage>
</organism>
<name>I5ASM2_EUBC6</name>
<dbReference type="OrthoDB" id="525353at2"/>
<reference evidence="2 3" key="1">
    <citation type="submission" date="2010-08" db="EMBL/GenBank/DDBJ databases">
        <authorList>
            <consortium name="US DOE Joint Genome Institute (JGI-PGF)"/>
            <person name="Lucas S."/>
            <person name="Copeland A."/>
            <person name="Lapidus A."/>
            <person name="Cheng J.-F."/>
            <person name="Bruce D."/>
            <person name="Goodwin L."/>
            <person name="Pitluck S."/>
            <person name="Land M.L."/>
            <person name="Hauser L."/>
            <person name="Chang Y.-J."/>
            <person name="Anderson I.J."/>
            <person name="Johnson E."/>
            <person name="Mulhopadhyay B."/>
            <person name="Kyrpides N."/>
            <person name="Woyke T.J."/>
        </authorList>
    </citation>
    <scope>NUCLEOTIDE SEQUENCE [LARGE SCALE GENOMIC DNA]</scope>
    <source>
        <strain evidence="2 3">6</strain>
    </source>
</reference>
<evidence type="ECO:0000313" key="3">
    <source>
        <dbReference type="Proteomes" id="UP000005753"/>
    </source>
</evidence>
<dbReference type="Proteomes" id="UP000005753">
    <property type="component" value="Chromosome"/>
</dbReference>
<sequence length="716" mass="83111">MWEGELLRAIEHREVEEYPESVRSGSNRQLFHSIAPARGNLFAWMNREPGAAALDLFGDDAALVPALAYRFDKLAVFTENEAQAEVCKKVLEVEKLRNGIRPQKYGRDSSLQYDRWARAEVVQDVVGWLFGRGEQKHLEKFRKNFRYKAVIAVKEDLGRNQIFDIIEGSRDLLTGDGSLWLLAEAGSSELIREAAERAGYGQILEYRFDPDWMFADHIELYEKTELLNDWIELVDAEALLDQQSGLLPSDDDSRETLRDKEKEQAEGGRQIWTTRNGATNGGKLPEGSEKVLYQISAAELSAYMIFARFSNQRREKYRIITTEWMNSGEIRLYKFAAARSGASHIEHMRQMYELLDRQYGKAPSAFYVNRITPMENDTGVQLEYLAGCTLESMILDKLKSGREEEARKLVEKLFLKIRGPVLKIHPFRVTDKFIRYFGLEPEHFSDYTLGVSDIDMMLDNVIVEGSRWSFIDYEWSFDFPIPLKFIYFRTMFYFALKYPEYGSWAESVMRKEAGITREDQDQFTLMEDFFQRNWILDRDSLMEIRKRFRIRELTGTCGFMPWEDKAYEAKVYWAEKNSGYSEASSEVLSRISREEGSIVHIFVPQGTVSLRFDPAQIPGLFTMVSITDEKGKALDWSGSGYYVDRNQMFFSTDDPQIDILLNRNTHRIRVQYFYDGIYHPENIDLVGTPEAEGAVLHRHALVRERLGAMVEKLKER</sequence>